<sequence length="138" mass="14461">MWVVEKTKAGAPRPRPATSAASGRVWSMTWCAPSVRLHSAVSGREAVVITVRSVSRRASWVAMEPTPPAPPTISRALLAPGTSRRRSSRSNRASQAVMAVSGIAAASAKDSEAGMRPTIRSSTQCSSALVPGRPRSPA</sequence>
<evidence type="ECO:0000256" key="1">
    <source>
        <dbReference type="SAM" id="MobiDB-lite"/>
    </source>
</evidence>
<feature type="region of interest" description="Disordered" evidence="1">
    <location>
        <begin position="1"/>
        <end position="20"/>
    </location>
</feature>
<dbReference type="AlphaFoldDB" id="A0A2P9HAZ8"/>
<feature type="compositionally biased region" description="Low complexity" evidence="1">
    <location>
        <begin position="9"/>
        <end position="20"/>
    </location>
</feature>
<geneLocation type="plasmid" evidence="2 3">
    <name>p1METDI</name>
</geneLocation>
<name>A0A2P9HAZ8_METED</name>
<accession>A0A2P9HAZ8</accession>
<organism evidence="2 3">
    <name type="scientific">Methylorubrum extorquens (strain DSM 6343 / CIP 106787 / DM4)</name>
    <name type="common">Methylobacterium extorquens</name>
    <dbReference type="NCBI Taxonomy" id="661410"/>
    <lineage>
        <taxon>Bacteria</taxon>
        <taxon>Pseudomonadati</taxon>
        <taxon>Pseudomonadota</taxon>
        <taxon>Alphaproteobacteria</taxon>
        <taxon>Hyphomicrobiales</taxon>
        <taxon>Methylobacteriaceae</taxon>
        <taxon>Methylorubrum</taxon>
    </lineage>
</organism>
<protein>
    <submittedName>
        <fullName evidence="2">Uncharacterized protein</fullName>
    </submittedName>
</protein>
<dbReference type="Proteomes" id="UP000008070">
    <property type="component" value="Plasmid p1METDI"/>
</dbReference>
<keyword evidence="2" id="KW-0614">Plasmid</keyword>
<gene>
    <name evidence="2" type="ORF">METD_P1METDI85354R</name>
</gene>
<reference evidence="3" key="1">
    <citation type="journal article" date="2009" name="PLoS ONE">
        <title>Methylobacterium genome sequences: a reference blueprint to investigate microbial metabolism of C1 compounds from natural and industrial sources.</title>
        <authorList>
            <person name="Vuilleumier S."/>
            <person name="Chistoserdova L."/>
            <person name="Lee M.-C."/>
            <person name="Bringel F."/>
            <person name="Lajus A."/>
            <person name="Zhou Y."/>
            <person name="Gourion B."/>
            <person name="Barbe V."/>
            <person name="Chang J."/>
            <person name="Cruveiller S."/>
            <person name="Dossat C."/>
            <person name="Gillett W."/>
            <person name="Gruffaz C."/>
            <person name="Haugen E."/>
            <person name="Hourcade E."/>
            <person name="Levy R."/>
            <person name="Mangenot S."/>
            <person name="Muller E."/>
            <person name="Nadalig T."/>
            <person name="Pagni M."/>
            <person name="Penny C."/>
            <person name="Peyraud R."/>
            <person name="Robinson D.G."/>
            <person name="Roche D."/>
            <person name="Rouy Z."/>
            <person name="Saenampechek C."/>
            <person name="Salvignol G."/>
            <person name="Vallenet D."/>
            <person name="Wu Z."/>
            <person name="Marx C.J."/>
            <person name="Vorholt J.A."/>
            <person name="Olson M.V."/>
            <person name="Kaul R."/>
            <person name="Weissenbach J."/>
            <person name="Medigue C."/>
            <person name="Lidstrom M.E."/>
        </authorList>
    </citation>
    <scope>NUCLEOTIDE SEQUENCE [LARGE SCALE GENOMIC DNA]</scope>
    <source>
        <strain evidence="3">DSM 6343 / CIP 106787 / DM4</strain>
        <plasmid evidence="3">p1METDI</plasmid>
    </source>
</reference>
<proteinExistence type="predicted"/>
<evidence type="ECO:0000313" key="3">
    <source>
        <dbReference type="Proteomes" id="UP000008070"/>
    </source>
</evidence>
<evidence type="ECO:0000313" key="2">
    <source>
        <dbReference type="EMBL" id="SPK02063.1"/>
    </source>
</evidence>
<dbReference type="EMBL" id="FP103043">
    <property type="protein sequence ID" value="SPK02063.1"/>
    <property type="molecule type" value="Genomic_DNA"/>
</dbReference>
<feature type="region of interest" description="Disordered" evidence="1">
    <location>
        <begin position="62"/>
        <end position="138"/>
    </location>
</feature>